<organism evidence="1 2">
    <name type="scientific">Pleurodeles waltl</name>
    <name type="common">Iberian ribbed newt</name>
    <dbReference type="NCBI Taxonomy" id="8319"/>
    <lineage>
        <taxon>Eukaryota</taxon>
        <taxon>Metazoa</taxon>
        <taxon>Chordata</taxon>
        <taxon>Craniata</taxon>
        <taxon>Vertebrata</taxon>
        <taxon>Euteleostomi</taxon>
        <taxon>Amphibia</taxon>
        <taxon>Batrachia</taxon>
        <taxon>Caudata</taxon>
        <taxon>Salamandroidea</taxon>
        <taxon>Salamandridae</taxon>
        <taxon>Pleurodelinae</taxon>
        <taxon>Pleurodeles</taxon>
    </lineage>
</organism>
<keyword evidence="2" id="KW-1185">Reference proteome</keyword>
<protein>
    <submittedName>
        <fullName evidence="1">Uncharacterized protein</fullName>
    </submittedName>
</protein>
<accession>A0AAV7NV77</accession>
<sequence length="80" mass="9194">MHEYLDRLRLPCLTDAQGGELEREVSLEELQEVLGGMASGKAPGPTGYEVNSTKHILQRFFPVYWKCFMSHGMKAFYQRI</sequence>
<proteinExistence type="predicted"/>
<name>A0AAV7NV77_PLEWA</name>
<gene>
    <name evidence="1" type="ORF">NDU88_007042</name>
</gene>
<reference evidence="1" key="1">
    <citation type="journal article" date="2022" name="bioRxiv">
        <title>Sequencing and chromosome-scale assembly of the giantPleurodeles waltlgenome.</title>
        <authorList>
            <person name="Brown T."/>
            <person name="Elewa A."/>
            <person name="Iarovenko S."/>
            <person name="Subramanian E."/>
            <person name="Araus A.J."/>
            <person name="Petzold A."/>
            <person name="Susuki M."/>
            <person name="Suzuki K.-i.T."/>
            <person name="Hayashi T."/>
            <person name="Toyoda A."/>
            <person name="Oliveira C."/>
            <person name="Osipova E."/>
            <person name="Leigh N.D."/>
            <person name="Simon A."/>
            <person name="Yun M.H."/>
        </authorList>
    </citation>
    <scope>NUCLEOTIDE SEQUENCE</scope>
    <source>
        <strain evidence="1">20211129_DDA</strain>
        <tissue evidence="1">Liver</tissue>
    </source>
</reference>
<evidence type="ECO:0000313" key="1">
    <source>
        <dbReference type="EMBL" id="KAJ1118855.1"/>
    </source>
</evidence>
<evidence type="ECO:0000313" key="2">
    <source>
        <dbReference type="Proteomes" id="UP001066276"/>
    </source>
</evidence>
<dbReference type="EMBL" id="JANPWB010000012">
    <property type="protein sequence ID" value="KAJ1118855.1"/>
    <property type="molecule type" value="Genomic_DNA"/>
</dbReference>
<comment type="caution">
    <text evidence="1">The sequence shown here is derived from an EMBL/GenBank/DDBJ whole genome shotgun (WGS) entry which is preliminary data.</text>
</comment>
<dbReference type="AlphaFoldDB" id="A0AAV7NV77"/>
<dbReference type="Proteomes" id="UP001066276">
    <property type="component" value="Chromosome 8"/>
</dbReference>